<accession>A0ABY5UFF9</accession>
<keyword evidence="2" id="KW-1185">Reference proteome</keyword>
<dbReference type="RefSeq" id="WP_186443331.1">
    <property type="nucleotide sequence ID" value="NZ_CP099968.1"/>
</dbReference>
<dbReference type="Proteomes" id="UP001058739">
    <property type="component" value="Chromosome 02"/>
</dbReference>
<evidence type="ECO:0000313" key="1">
    <source>
        <dbReference type="EMBL" id="UWL62031.1"/>
    </source>
</evidence>
<gene>
    <name evidence="1" type="ORF">NIK97_19385</name>
</gene>
<reference evidence="1" key="1">
    <citation type="submission" date="2022-06" db="EMBL/GenBank/DDBJ databases">
        <title>Complete Genome Sequence of Deoxynivalenol-bioadsorption Ochrobactrum pseudintermedium ASAG-D25.</title>
        <authorList>
            <person name="Wang N."/>
        </authorList>
    </citation>
    <scope>NUCLEOTIDE SEQUENCE</scope>
    <source>
        <strain evidence="1">ASAG-D25</strain>
    </source>
</reference>
<proteinExistence type="predicted"/>
<organism evidence="1 2">
    <name type="scientific">Brucella pseudintermedia</name>
    <dbReference type="NCBI Taxonomy" id="370111"/>
    <lineage>
        <taxon>Bacteria</taxon>
        <taxon>Pseudomonadati</taxon>
        <taxon>Pseudomonadota</taxon>
        <taxon>Alphaproteobacteria</taxon>
        <taxon>Hyphomicrobiales</taxon>
        <taxon>Brucellaceae</taxon>
        <taxon>Brucella/Ochrobactrum group</taxon>
        <taxon>Brucella</taxon>
    </lineage>
</organism>
<sequence>MNPSAFIVTASARKSAWILAKHDAQLQNLKRRSALPDLRRFDTLPHVRARFDLIGSVGALVFILTRIFSENRFTLFGMRSDVGNLS</sequence>
<name>A0ABY5UFF9_9HYPH</name>
<evidence type="ECO:0000313" key="2">
    <source>
        <dbReference type="Proteomes" id="UP001058739"/>
    </source>
</evidence>
<protein>
    <submittedName>
        <fullName evidence="1">Uncharacterized protein</fullName>
    </submittedName>
</protein>
<dbReference type="EMBL" id="CP099968">
    <property type="protein sequence ID" value="UWL62031.1"/>
    <property type="molecule type" value="Genomic_DNA"/>
</dbReference>